<keyword evidence="2" id="KW-1185">Reference proteome</keyword>
<proteinExistence type="predicted"/>
<evidence type="ECO:0000313" key="2">
    <source>
        <dbReference type="Proteomes" id="UP000326041"/>
    </source>
</evidence>
<dbReference type="EMBL" id="CP023697">
    <property type="protein sequence ID" value="QEV04436.1"/>
    <property type="molecule type" value="Genomic_DNA"/>
</dbReference>
<gene>
    <name evidence="1" type="ORF">CP972_00280</name>
</gene>
<evidence type="ECO:0000313" key="1">
    <source>
        <dbReference type="EMBL" id="QEV04436.1"/>
    </source>
</evidence>
<reference evidence="1 2" key="1">
    <citation type="submission" date="2017-09" db="EMBL/GenBank/DDBJ databases">
        <authorList>
            <person name="Lee N."/>
            <person name="Cho B.-K."/>
        </authorList>
    </citation>
    <scope>NUCLEOTIDE SEQUENCE [LARGE SCALE GENOMIC DNA]</scope>
    <source>
        <strain evidence="1 2">ATCC 13879</strain>
    </source>
</reference>
<dbReference type="Proteomes" id="UP000326041">
    <property type="component" value="Chromosome"/>
</dbReference>
<accession>A0ABX6AP02</accession>
<organism evidence="1 2">
    <name type="scientific">Streptomyces prasinus</name>
    <dbReference type="NCBI Taxonomy" id="67345"/>
    <lineage>
        <taxon>Bacteria</taxon>
        <taxon>Bacillati</taxon>
        <taxon>Actinomycetota</taxon>
        <taxon>Actinomycetes</taxon>
        <taxon>Kitasatosporales</taxon>
        <taxon>Streptomycetaceae</taxon>
        <taxon>Streptomyces</taxon>
    </lineage>
</organism>
<dbReference type="GeneID" id="95533070"/>
<name>A0ABX6AP02_9ACTN</name>
<sequence length="145" mass="16544">MKLAELTRLRRDAEQLRSVAVDDIPGPERTLLLGYTCDRHTWHVYLRGSDVHLLVYDDVSRGVIRHEKRYRWLAADLVPDKRVYPESCDLAFARLLTSHGVELSFTAFNEDRYARVVKSPFHGTIYDSSVQGLAVAEGAPCDRRG</sequence>
<protein>
    <submittedName>
        <fullName evidence="1">Uncharacterized protein</fullName>
    </submittedName>
</protein>
<dbReference type="RefSeq" id="WP_055609003.1">
    <property type="nucleotide sequence ID" value="NZ_CP023697.1"/>
</dbReference>